<reference evidence="9" key="1">
    <citation type="journal article" date="2019" name="Int. J. Syst. Evol. Microbiol.">
        <title>The Global Catalogue of Microorganisms (GCM) 10K type strain sequencing project: providing services to taxonomists for standard genome sequencing and annotation.</title>
        <authorList>
            <consortium name="The Broad Institute Genomics Platform"/>
            <consortium name="The Broad Institute Genome Sequencing Center for Infectious Disease"/>
            <person name="Wu L."/>
            <person name="Ma J."/>
        </authorList>
    </citation>
    <scope>NUCLEOTIDE SEQUENCE [LARGE SCALE GENOMIC DNA]</scope>
    <source>
        <strain evidence="9">JCM 18424</strain>
    </source>
</reference>
<dbReference type="InterPro" id="IPR037128">
    <property type="entry name" value="Quinolinate_PRibosylTase_N_sf"/>
</dbReference>
<dbReference type="EMBL" id="BAABKE010000002">
    <property type="protein sequence ID" value="GAA5095954.1"/>
    <property type="molecule type" value="Genomic_DNA"/>
</dbReference>
<accession>A0ABP9MIF7</accession>
<dbReference type="InterPro" id="IPR006242">
    <property type="entry name" value="ModD"/>
</dbReference>
<dbReference type="PANTHER" id="PTHR32179:SF4">
    <property type="entry name" value="PYROPHOSPHORYLASE MODD-RELATED"/>
    <property type="match status" value="1"/>
</dbReference>
<dbReference type="InterPro" id="IPR002638">
    <property type="entry name" value="Quinolinate_PRibosylTrfase_C"/>
</dbReference>
<organism evidence="8 9">
    <name type="scientific">Wohlfahrtiimonas larvae</name>
    <dbReference type="NCBI Taxonomy" id="1157986"/>
    <lineage>
        <taxon>Bacteria</taxon>
        <taxon>Pseudomonadati</taxon>
        <taxon>Pseudomonadota</taxon>
        <taxon>Gammaproteobacteria</taxon>
        <taxon>Cardiobacteriales</taxon>
        <taxon>Ignatzschineriaceae</taxon>
        <taxon>Wohlfahrtiimonas</taxon>
    </lineage>
</organism>
<dbReference type="Pfam" id="PF02749">
    <property type="entry name" value="QRPTase_N"/>
    <property type="match status" value="1"/>
</dbReference>
<dbReference type="NCBIfam" id="TIGR01334">
    <property type="entry name" value="modD"/>
    <property type="match status" value="1"/>
</dbReference>
<comment type="similarity">
    <text evidence="1 5">Belongs to the NadC/ModD family.</text>
</comment>
<gene>
    <name evidence="8" type="primary">modD</name>
    <name evidence="8" type="ORF">GCM10023338_05830</name>
</gene>
<evidence type="ECO:0000256" key="1">
    <source>
        <dbReference type="ARBA" id="ARBA00009400"/>
    </source>
</evidence>
<dbReference type="RefSeq" id="WP_077924694.1">
    <property type="nucleotide sequence ID" value="NZ_BAABKE010000002.1"/>
</dbReference>
<dbReference type="CDD" id="cd01573">
    <property type="entry name" value="modD_like"/>
    <property type="match status" value="1"/>
</dbReference>
<dbReference type="SUPFAM" id="SSF51690">
    <property type="entry name" value="Nicotinate/Quinolinate PRTase C-terminal domain-like"/>
    <property type="match status" value="1"/>
</dbReference>
<comment type="caution">
    <text evidence="8">The sequence shown here is derived from an EMBL/GenBank/DDBJ whole genome shotgun (WGS) entry which is preliminary data.</text>
</comment>
<dbReference type="InterPro" id="IPR027277">
    <property type="entry name" value="NadC/ModD"/>
</dbReference>
<evidence type="ECO:0000256" key="4">
    <source>
        <dbReference type="ARBA" id="ARBA00022679"/>
    </source>
</evidence>
<dbReference type="SUPFAM" id="SSF54675">
    <property type="entry name" value="Nicotinate/Quinolinate PRTase N-terminal domain-like"/>
    <property type="match status" value="1"/>
</dbReference>
<dbReference type="Gene3D" id="3.20.20.70">
    <property type="entry name" value="Aldolase class I"/>
    <property type="match status" value="1"/>
</dbReference>
<dbReference type="PIRSF" id="PIRSF006250">
    <property type="entry name" value="NadC_ModD"/>
    <property type="match status" value="1"/>
</dbReference>
<feature type="domain" description="Quinolinate phosphoribosyl transferase N-terminal" evidence="7">
    <location>
        <begin position="20"/>
        <end position="103"/>
    </location>
</feature>
<evidence type="ECO:0000256" key="5">
    <source>
        <dbReference type="PIRNR" id="PIRNR006250"/>
    </source>
</evidence>
<keyword evidence="3 5" id="KW-0328">Glycosyltransferase</keyword>
<dbReference type="InterPro" id="IPR022412">
    <property type="entry name" value="Quinolinate_PRibosylTrfase_N"/>
</dbReference>
<evidence type="ECO:0000256" key="2">
    <source>
        <dbReference type="ARBA" id="ARBA00019205"/>
    </source>
</evidence>
<evidence type="ECO:0000259" key="6">
    <source>
        <dbReference type="Pfam" id="PF01729"/>
    </source>
</evidence>
<dbReference type="InterPro" id="IPR036068">
    <property type="entry name" value="Nicotinate_pribotase-like_C"/>
</dbReference>
<protein>
    <recommendedName>
        <fullName evidence="2">Putative pyrophosphorylase ModD</fullName>
    </recommendedName>
</protein>
<dbReference type="Pfam" id="PF01729">
    <property type="entry name" value="QRPTase_C"/>
    <property type="match status" value="1"/>
</dbReference>
<evidence type="ECO:0000313" key="9">
    <source>
        <dbReference type="Proteomes" id="UP001500631"/>
    </source>
</evidence>
<evidence type="ECO:0000313" key="8">
    <source>
        <dbReference type="EMBL" id="GAA5095954.1"/>
    </source>
</evidence>
<name>A0ABP9MIF7_9GAMM</name>
<sequence length="281" mass="30987">MFITTDEIERLIREDVPYIDLTCELLGIRDQMAEIRYATRENGVVAGTEIVAKMFERLGIELTEMKRSGEQINASDVVLVGKGNSEAIHTVWKIGQNIIDYCSGVASTTRKMVNVCNEANPKIALLTTRKNIPGTKHLAIQGIIAGGAMPHRLGLSETILIFKQHREFFADDESLAQKISEIKHLTCEKKIVIEAENLEEGLRFAQIGADAIQFDKLSPESLKSAVITMREVYPAVSLLGAGGINPSNIQTYCETGVDGLVTTSPYYAKALDIKVMINPLY</sequence>
<dbReference type="Proteomes" id="UP001500631">
    <property type="component" value="Unassembled WGS sequence"/>
</dbReference>
<keyword evidence="4 5" id="KW-0808">Transferase</keyword>
<dbReference type="Gene3D" id="3.90.1170.20">
    <property type="entry name" value="Quinolinate phosphoribosyl transferase, N-terminal domain"/>
    <property type="match status" value="1"/>
</dbReference>
<evidence type="ECO:0000259" key="7">
    <source>
        <dbReference type="Pfam" id="PF02749"/>
    </source>
</evidence>
<proteinExistence type="inferred from homology"/>
<dbReference type="InterPro" id="IPR013785">
    <property type="entry name" value="Aldolase_TIM"/>
</dbReference>
<keyword evidence="9" id="KW-1185">Reference proteome</keyword>
<evidence type="ECO:0000256" key="3">
    <source>
        <dbReference type="ARBA" id="ARBA00022676"/>
    </source>
</evidence>
<feature type="domain" description="Quinolinate phosphoribosyl transferase C-terminal" evidence="6">
    <location>
        <begin position="105"/>
        <end position="275"/>
    </location>
</feature>
<dbReference type="PANTHER" id="PTHR32179">
    <property type="entry name" value="NICOTINATE-NUCLEOTIDE PYROPHOSPHORYLASE [CARBOXYLATING]"/>
    <property type="match status" value="1"/>
</dbReference>